<dbReference type="AlphaFoldDB" id="A0A328BQM1"/>
<name>A0A328BQM1_9CAUL</name>
<gene>
    <name evidence="1" type="ORF">DJ019_01960</name>
</gene>
<protein>
    <submittedName>
        <fullName evidence="1">Uncharacterized protein</fullName>
    </submittedName>
</protein>
<evidence type="ECO:0000313" key="1">
    <source>
        <dbReference type="EMBL" id="RAK68801.1"/>
    </source>
</evidence>
<sequence>MMTPALKAMVEEDGVFWRIDEMNGLALVFEFRDDNGDVEIRGFHKSDGCVNWKTSDTCMAHFCSLEDAVELLVKFRTVARIAKREIARYDPQADWPEQ</sequence>
<accession>A0A328BQM1</accession>
<dbReference type="RefSeq" id="WP_111274293.1">
    <property type="nucleotide sequence ID" value="NZ_QFYS01000001.1"/>
</dbReference>
<evidence type="ECO:0000313" key="2">
    <source>
        <dbReference type="Proteomes" id="UP000249524"/>
    </source>
</evidence>
<reference evidence="1 2" key="1">
    <citation type="submission" date="2018-05" db="EMBL/GenBank/DDBJ databases">
        <authorList>
            <person name="Lanie J.A."/>
            <person name="Ng W.-L."/>
            <person name="Kazmierczak K.M."/>
            <person name="Andrzejewski T.M."/>
            <person name="Davidsen T.M."/>
            <person name="Wayne K.J."/>
            <person name="Tettelin H."/>
            <person name="Glass J.I."/>
            <person name="Rusch D."/>
            <person name="Podicherti R."/>
            <person name="Tsui H.-C.T."/>
            <person name="Winkler M.E."/>
        </authorList>
    </citation>
    <scope>NUCLEOTIDE SEQUENCE [LARGE SCALE GENOMIC DNA]</scope>
    <source>
        <strain evidence="1 2">BUT-10</strain>
    </source>
</reference>
<comment type="caution">
    <text evidence="1">The sequence shown here is derived from an EMBL/GenBank/DDBJ whole genome shotgun (WGS) entry which is preliminary data.</text>
</comment>
<proteinExistence type="predicted"/>
<keyword evidence="2" id="KW-1185">Reference proteome</keyword>
<dbReference type="Proteomes" id="UP000249524">
    <property type="component" value="Unassembled WGS sequence"/>
</dbReference>
<organism evidence="1 2">
    <name type="scientific">Phenylobacterium kunshanense</name>
    <dbReference type="NCBI Taxonomy" id="1445034"/>
    <lineage>
        <taxon>Bacteria</taxon>
        <taxon>Pseudomonadati</taxon>
        <taxon>Pseudomonadota</taxon>
        <taxon>Alphaproteobacteria</taxon>
        <taxon>Caulobacterales</taxon>
        <taxon>Caulobacteraceae</taxon>
        <taxon>Phenylobacterium</taxon>
    </lineage>
</organism>
<dbReference type="EMBL" id="QFYS01000001">
    <property type="protein sequence ID" value="RAK68801.1"/>
    <property type="molecule type" value="Genomic_DNA"/>
</dbReference>